<reference evidence="2" key="1">
    <citation type="submission" date="2018-05" db="EMBL/GenBank/DDBJ databases">
        <authorList>
            <person name="Lanie J.A."/>
            <person name="Ng W.-L."/>
            <person name="Kazmierczak K.M."/>
            <person name="Andrzejewski T.M."/>
            <person name="Davidsen T.M."/>
            <person name="Wayne K.J."/>
            <person name="Tettelin H."/>
            <person name="Glass J.I."/>
            <person name="Rusch D."/>
            <person name="Podicherti R."/>
            <person name="Tsui H.-C.T."/>
            <person name="Winkler M.E."/>
        </authorList>
    </citation>
    <scope>NUCLEOTIDE SEQUENCE</scope>
</reference>
<evidence type="ECO:0000256" key="1">
    <source>
        <dbReference type="SAM" id="MobiDB-lite"/>
    </source>
</evidence>
<sequence>MAQEPPQEANIPQEEPVIGLKKNGEKYDYRRHEFDQTENVQLHSNAKPAGFFRDLISVWNYNGKKVPVPARWHPNSVI</sequence>
<gene>
    <name evidence="2" type="ORF">METZ01_LOCUS187195</name>
</gene>
<accession>A0A382D9I4</accession>
<dbReference type="AlphaFoldDB" id="A0A382D9I4"/>
<organism evidence="2">
    <name type="scientific">marine metagenome</name>
    <dbReference type="NCBI Taxonomy" id="408172"/>
    <lineage>
        <taxon>unclassified sequences</taxon>
        <taxon>metagenomes</taxon>
        <taxon>ecological metagenomes</taxon>
    </lineage>
</organism>
<feature type="region of interest" description="Disordered" evidence="1">
    <location>
        <begin position="1"/>
        <end position="22"/>
    </location>
</feature>
<name>A0A382D9I4_9ZZZZ</name>
<evidence type="ECO:0000313" key="2">
    <source>
        <dbReference type="EMBL" id="SVB34341.1"/>
    </source>
</evidence>
<proteinExistence type="predicted"/>
<protein>
    <submittedName>
        <fullName evidence="2">Uncharacterized protein</fullName>
    </submittedName>
</protein>
<feature type="non-terminal residue" evidence="2">
    <location>
        <position position="78"/>
    </location>
</feature>
<dbReference type="EMBL" id="UINC01037998">
    <property type="protein sequence ID" value="SVB34341.1"/>
    <property type="molecule type" value="Genomic_DNA"/>
</dbReference>
<feature type="non-terminal residue" evidence="2">
    <location>
        <position position="1"/>
    </location>
</feature>